<gene>
    <name evidence="1" type="ORF">C5O25_00220</name>
</gene>
<proteinExistence type="predicted"/>
<accession>A0A2V1J3P9</accession>
<evidence type="ECO:0000313" key="1">
    <source>
        <dbReference type="EMBL" id="PWB09670.1"/>
    </source>
</evidence>
<dbReference type="EMBL" id="PUBV01000001">
    <property type="protein sequence ID" value="PWB09670.1"/>
    <property type="molecule type" value="Genomic_DNA"/>
</dbReference>
<dbReference type="AlphaFoldDB" id="A0A2V1J3P9"/>
<dbReference type="Proteomes" id="UP000244925">
    <property type="component" value="Unassembled WGS sequence"/>
</dbReference>
<organism evidence="1 2">
    <name type="scientific">Paramuribaculum intestinale</name>
    <dbReference type="NCBI Taxonomy" id="2094151"/>
    <lineage>
        <taxon>Bacteria</taxon>
        <taxon>Pseudomonadati</taxon>
        <taxon>Bacteroidota</taxon>
        <taxon>Bacteroidia</taxon>
        <taxon>Bacteroidales</taxon>
        <taxon>Muribaculaceae</taxon>
        <taxon>Paramuribaculum</taxon>
    </lineage>
</organism>
<sequence length="119" mass="13365">MANKRTLKKQIRYICGDCAAECAMACEIIPGVDCDKLSEVICGLAKLQTESLARTTFSFDRSRSEFENAGAYRKARTAYNTAAFKKLRSEFNEQLLRIVKEMNSALPSRNKSEKVSEAQ</sequence>
<comment type="caution">
    <text evidence="1">The sequence shown here is derived from an EMBL/GenBank/DDBJ whole genome shotgun (WGS) entry which is preliminary data.</text>
</comment>
<dbReference type="RefSeq" id="WP_107034722.1">
    <property type="nucleotide sequence ID" value="NZ_CAOLHR010000013.1"/>
</dbReference>
<dbReference type="GeneID" id="93424184"/>
<keyword evidence="2" id="KW-1185">Reference proteome</keyword>
<name>A0A2V1J3P9_9BACT</name>
<reference evidence="2" key="1">
    <citation type="submission" date="2018-02" db="EMBL/GenBank/DDBJ databases">
        <authorList>
            <person name="Clavel T."/>
            <person name="Strowig T."/>
        </authorList>
    </citation>
    <scope>NUCLEOTIDE SEQUENCE [LARGE SCALE GENOMIC DNA]</scope>
    <source>
        <strain evidence="2">DSM 100764</strain>
    </source>
</reference>
<evidence type="ECO:0000313" key="2">
    <source>
        <dbReference type="Proteomes" id="UP000244925"/>
    </source>
</evidence>
<protein>
    <submittedName>
        <fullName evidence="1">Uncharacterized protein</fullName>
    </submittedName>
</protein>